<protein>
    <recommendedName>
        <fullName evidence="3 7">Flagella basal body P-ring formation protein FlgA</fullName>
    </recommendedName>
</protein>
<evidence type="ECO:0000256" key="5">
    <source>
        <dbReference type="ARBA" id="ARBA00022764"/>
    </source>
</evidence>
<evidence type="ECO:0000256" key="3">
    <source>
        <dbReference type="ARBA" id="ARBA00014754"/>
    </source>
</evidence>
<feature type="domain" description="SAF" evidence="8">
    <location>
        <begin position="109"/>
        <end position="171"/>
    </location>
</feature>
<evidence type="ECO:0000256" key="7">
    <source>
        <dbReference type="RuleBase" id="RU362063"/>
    </source>
</evidence>
<accession>A0A0W0STG5</accession>
<keyword evidence="7" id="KW-1005">Bacterial flagellum biogenesis</keyword>
<organism evidence="9 10">
    <name type="scientific">Legionella brunensis</name>
    <dbReference type="NCBI Taxonomy" id="29422"/>
    <lineage>
        <taxon>Bacteria</taxon>
        <taxon>Pseudomonadati</taxon>
        <taxon>Pseudomonadota</taxon>
        <taxon>Gammaproteobacteria</taxon>
        <taxon>Legionellales</taxon>
        <taxon>Legionellaceae</taxon>
        <taxon>Legionella</taxon>
    </lineage>
</organism>
<dbReference type="Gene3D" id="3.90.1210.10">
    <property type="entry name" value="Antifreeze-like/N-acetylneuraminic acid synthase C-terminal domain"/>
    <property type="match status" value="1"/>
</dbReference>
<keyword evidence="9" id="KW-0969">Cilium</keyword>
<dbReference type="GO" id="GO:0044780">
    <property type="term" value="P:bacterial-type flagellum assembly"/>
    <property type="evidence" value="ECO:0007669"/>
    <property type="project" value="InterPro"/>
</dbReference>
<dbReference type="EMBL" id="LNXV01000004">
    <property type="protein sequence ID" value="KTC86493.1"/>
    <property type="molecule type" value="Genomic_DNA"/>
</dbReference>
<comment type="subcellular location">
    <subcellularLocation>
        <location evidence="1 7">Periplasm</location>
    </subcellularLocation>
</comment>
<keyword evidence="10" id="KW-1185">Reference proteome</keyword>
<sequence length="234" mass="26075">MIRVILVFSFFLVSRILQAAESAQSLDLLKEKIENYVLAALTTQQNSKILVTADKIDSRLKLKACQEEHLEVFNPYQVPILRVNTMGIRCQETNNHWTLYVPIKISVQKPVIVAKRPLTKGAQISEDDLEVQEIDISQLKQGYFDKPEQVINQVCKTNINQGSPIAPSLLQTAALVHKGEQVAIQAMNETFIVSMDGIALNDGAAGDMIRVKNLSSKKIIEAQVSAVRQVRVPL</sequence>
<comment type="similarity">
    <text evidence="2 7">Belongs to the FlgA family.</text>
</comment>
<comment type="function">
    <text evidence="6 7">Involved in the assembly process of the P-ring formation. It may associate with FlgF on the rod constituting a structure essential for the P-ring assembly or may act as a modulator protein for the P-ring assembly.</text>
</comment>
<dbReference type="PANTHER" id="PTHR36307">
    <property type="entry name" value="FLAGELLA BASAL BODY P-RING FORMATION PROTEIN FLGA"/>
    <property type="match status" value="1"/>
</dbReference>
<dbReference type="NCBIfam" id="TIGR03170">
    <property type="entry name" value="flgA_cterm"/>
    <property type="match status" value="1"/>
</dbReference>
<dbReference type="InterPro" id="IPR039246">
    <property type="entry name" value="Flagellar_FlgA"/>
</dbReference>
<evidence type="ECO:0000259" key="8">
    <source>
        <dbReference type="SMART" id="SM00858"/>
    </source>
</evidence>
<evidence type="ECO:0000313" key="9">
    <source>
        <dbReference type="EMBL" id="KTC86493.1"/>
    </source>
</evidence>
<dbReference type="GO" id="GO:0042597">
    <property type="term" value="C:periplasmic space"/>
    <property type="evidence" value="ECO:0007669"/>
    <property type="project" value="UniProtKB-SubCell"/>
</dbReference>
<dbReference type="Pfam" id="PF13144">
    <property type="entry name" value="ChapFlgA"/>
    <property type="match status" value="1"/>
</dbReference>
<name>A0A0W0STG5_9GAMM</name>
<dbReference type="PANTHER" id="PTHR36307:SF1">
    <property type="entry name" value="FLAGELLA BASAL BODY P-RING FORMATION PROTEIN FLGA"/>
    <property type="match status" value="1"/>
</dbReference>
<reference evidence="9 10" key="1">
    <citation type="submission" date="2015-11" db="EMBL/GenBank/DDBJ databases">
        <title>Genomic analysis of 38 Legionella species identifies large and diverse effector repertoires.</title>
        <authorList>
            <person name="Burstein D."/>
            <person name="Amaro F."/>
            <person name="Zusman T."/>
            <person name="Lifshitz Z."/>
            <person name="Cohen O."/>
            <person name="Gilbert J.A."/>
            <person name="Pupko T."/>
            <person name="Shuman H.A."/>
            <person name="Segal G."/>
        </authorList>
    </citation>
    <scope>NUCLEOTIDE SEQUENCE [LARGE SCALE GENOMIC DNA]</scope>
    <source>
        <strain evidence="9 10">ATCC 43878</strain>
    </source>
</reference>
<evidence type="ECO:0000256" key="2">
    <source>
        <dbReference type="ARBA" id="ARBA00010474"/>
    </source>
</evidence>
<feature type="chain" id="PRO_5006774444" description="Flagella basal body P-ring formation protein FlgA" evidence="7">
    <location>
        <begin position="20"/>
        <end position="234"/>
    </location>
</feature>
<dbReference type="SMART" id="SM00858">
    <property type="entry name" value="SAF"/>
    <property type="match status" value="1"/>
</dbReference>
<dbReference type="InterPro" id="IPR017585">
    <property type="entry name" value="SAF_FlgA"/>
</dbReference>
<dbReference type="PATRIC" id="fig|29422.6.peg.454"/>
<evidence type="ECO:0000256" key="1">
    <source>
        <dbReference type="ARBA" id="ARBA00004418"/>
    </source>
</evidence>
<evidence type="ECO:0000313" key="10">
    <source>
        <dbReference type="Proteomes" id="UP000054742"/>
    </source>
</evidence>
<dbReference type="InterPro" id="IPR041231">
    <property type="entry name" value="FlgA_N"/>
</dbReference>
<evidence type="ECO:0000256" key="4">
    <source>
        <dbReference type="ARBA" id="ARBA00022729"/>
    </source>
</evidence>
<feature type="signal peptide" evidence="7">
    <location>
        <begin position="1"/>
        <end position="19"/>
    </location>
</feature>
<dbReference type="STRING" id="29422.Lbru_0434"/>
<evidence type="ECO:0000256" key="6">
    <source>
        <dbReference type="ARBA" id="ARBA00025643"/>
    </source>
</evidence>
<keyword evidence="4 7" id="KW-0732">Signal</keyword>
<dbReference type="RefSeq" id="WP_058440854.1">
    <property type="nucleotide sequence ID" value="NZ_CAAAHU010000015.1"/>
</dbReference>
<dbReference type="InterPro" id="IPR013974">
    <property type="entry name" value="SAF"/>
</dbReference>
<keyword evidence="9" id="KW-0282">Flagellum</keyword>
<gene>
    <name evidence="9" type="primary">flgA</name>
    <name evidence="9" type="ORF">Lbru_0434</name>
</gene>
<keyword evidence="9" id="KW-0966">Cell projection</keyword>
<dbReference type="Proteomes" id="UP000054742">
    <property type="component" value="Unassembled WGS sequence"/>
</dbReference>
<dbReference type="CDD" id="cd11614">
    <property type="entry name" value="SAF_CpaB_FlgA_like"/>
    <property type="match status" value="1"/>
</dbReference>
<dbReference type="AlphaFoldDB" id="A0A0W0STG5"/>
<dbReference type="Gene3D" id="2.30.30.760">
    <property type="match status" value="1"/>
</dbReference>
<dbReference type="OrthoDB" id="1669037at2"/>
<dbReference type="Pfam" id="PF17656">
    <property type="entry name" value="ChapFlgA_N"/>
    <property type="match status" value="1"/>
</dbReference>
<keyword evidence="5 7" id="KW-0574">Periplasm</keyword>
<proteinExistence type="inferred from homology"/>
<comment type="caution">
    <text evidence="9">The sequence shown here is derived from an EMBL/GenBank/DDBJ whole genome shotgun (WGS) entry which is preliminary data.</text>
</comment>